<keyword evidence="2" id="KW-1185">Reference proteome</keyword>
<evidence type="ECO:0000313" key="2">
    <source>
        <dbReference type="Proteomes" id="UP001165960"/>
    </source>
</evidence>
<dbReference type="Proteomes" id="UP001165960">
    <property type="component" value="Unassembled WGS sequence"/>
</dbReference>
<accession>A0ACC2SRJ7</accession>
<organism evidence="1 2">
    <name type="scientific">Entomophthora muscae</name>
    <dbReference type="NCBI Taxonomy" id="34485"/>
    <lineage>
        <taxon>Eukaryota</taxon>
        <taxon>Fungi</taxon>
        <taxon>Fungi incertae sedis</taxon>
        <taxon>Zoopagomycota</taxon>
        <taxon>Entomophthoromycotina</taxon>
        <taxon>Entomophthoromycetes</taxon>
        <taxon>Entomophthorales</taxon>
        <taxon>Entomophthoraceae</taxon>
        <taxon>Entomophthora</taxon>
    </lineage>
</organism>
<comment type="caution">
    <text evidence="1">The sequence shown here is derived from an EMBL/GenBank/DDBJ whole genome shotgun (WGS) entry which is preliminary data.</text>
</comment>
<protein>
    <submittedName>
        <fullName evidence="1">Uncharacterized protein</fullName>
    </submittedName>
</protein>
<reference evidence="1" key="1">
    <citation type="submission" date="2022-04" db="EMBL/GenBank/DDBJ databases">
        <title>Genome of the entomopathogenic fungus Entomophthora muscae.</title>
        <authorList>
            <person name="Elya C."/>
            <person name="Lovett B.R."/>
            <person name="Lee E."/>
            <person name="Macias A.M."/>
            <person name="Hajek A.E."/>
            <person name="De Bivort B.L."/>
            <person name="Kasson M.T."/>
            <person name="De Fine Licht H.H."/>
            <person name="Stajich J.E."/>
        </authorList>
    </citation>
    <scope>NUCLEOTIDE SEQUENCE</scope>
    <source>
        <strain evidence="1">Berkeley</strain>
    </source>
</reference>
<evidence type="ECO:0000313" key="1">
    <source>
        <dbReference type="EMBL" id="KAJ9065014.1"/>
    </source>
</evidence>
<proteinExistence type="predicted"/>
<name>A0ACC2SRJ7_9FUNG</name>
<sequence>MFWFFLIQTTLISALKLNKPTALLEVGGNSLGKYYLLRDKYQWSGTGNSFGNVHQTRCSPVLWSGCVSLKGRKECYTEVGRELWVDKLINTSYVRNNCFLGYCENHLAIDQKPMLAIPVDQLTTFNLGMWLRSWNTTCTNNVHLNGFAILHRHPRYSHVYLAIHYMIPPLSHIHTFKIPIRISKGACDLIFYDTAF</sequence>
<gene>
    <name evidence="1" type="ORF">DSO57_1024327</name>
</gene>
<dbReference type="EMBL" id="QTSX02004391">
    <property type="protein sequence ID" value="KAJ9065014.1"/>
    <property type="molecule type" value="Genomic_DNA"/>
</dbReference>